<comment type="catalytic activity">
    <reaction evidence="5">
        <text>4-demethylwyosine(37) in tRNA(Phe) + S-adenosyl-L-methionine = 4-demethyl-7-[(3S)-3-amino-3-carboxypropyl]wyosine(37) in tRNA(Phe) + S-methyl-5'-thioadenosine + H(+)</text>
        <dbReference type="Rhea" id="RHEA:36355"/>
        <dbReference type="Rhea" id="RHEA-COMP:10164"/>
        <dbReference type="Rhea" id="RHEA-COMP:10378"/>
        <dbReference type="ChEBI" id="CHEBI:15378"/>
        <dbReference type="ChEBI" id="CHEBI:17509"/>
        <dbReference type="ChEBI" id="CHEBI:59789"/>
        <dbReference type="ChEBI" id="CHEBI:64315"/>
        <dbReference type="ChEBI" id="CHEBI:73550"/>
        <dbReference type="EC" id="2.5.1.114"/>
    </reaction>
</comment>
<reference evidence="8 9" key="1">
    <citation type="submission" date="2016-03" db="EMBL/GenBank/DDBJ databases">
        <authorList>
            <person name="Devillers H."/>
        </authorList>
    </citation>
    <scope>NUCLEOTIDE SEQUENCE [LARGE SCALE GENOMIC DNA]</scope>
    <source>
        <strain evidence="8">CBS 11717</strain>
    </source>
</reference>
<dbReference type="AlphaFoldDB" id="A0A1G4JK15"/>
<dbReference type="GO" id="GO:0031591">
    <property type="term" value="P:wybutosine biosynthetic process"/>
    <property type="evidence" value="ECO:0007669"/>
    <property type="project" value="InterPro"/>
</dbReference>
<proteinExistence type="inferred from homology"/>
<dbReference type="Proteomes" id="UP000191024">
    <property type="component" value="Chromosome E"/>
</dbReference>
<dbReference type="SUPFAM" id="SSF53335">
    <property type="entry name" value="S-adenosyl-L-methionine-dependent methyltransferases"/>
    <property type="match status" value="1"/>
</dbReference>
<protein>
    <recommendedName>
        <fullName evidence="6">tRNA wybutosine-synthesizing protein 2</fullName>
        <shortName evidence="6">tRNA-yW-synthesizing protein 2</shortName>
    </recommendedName>
    <alternativeName>
        <fullName evidence="6">tRNA(Phe) (4-demethylwyosine(37)-C(7)) aminocarboxypropyltransferase</fullName>
    </alternativeName>
</protein>
<dbReference type="GO" id="GO:0030488">
    <property type="term" value="P:tRNA methylation"/>
    <property type="evidence" value="ECO:0007669"/>
    <property type="project" value="TreeGrafter"/>
</dbReference>
<dbReference type="GO" id="GO:0008175">
    <property type="term" value="F:tRNA methyltransferase activity"/>
    <property type="evidence" value="ECO:0007669"/>
    <property type="project" value="TreeGrafter"/>
</dbReference>
<dbReference type="Gene3D" id="3.40.50.150">
    <property type="entry name" value="Vaccinia Virus protein VP39"/>
    <property type="match status" value="1"/>
</dbReference>
<comment type="subcellular location">
    <subcellularLocation>
        <location evidence="6">Cytoplasm</location>
    </subcellularLocation>
</comment>
<gene>
    <name evidence="8" type="ORF">LAMI_0E03554G</name>
</gene>
<evidence type="ECO:0000313" key="9">
    <source>
        <dbReference type="Proteomes" id="UP000191024"/>
    </source>
</evidence>
<accession>A0A1G4JK15</accession>
<dbReference type="CDD" id="cd02440">
    <property type="entry name" value="AdoMet_MTases"/>
    <property type="match status" value="1"/>
</dbReference>
<dbReference type="STRING" id="1230905.A0A1G4JK15"/>
<keyword evidence="9" id="KW-1185">Reference proteome</keyword>
<feature type="domain" description="SAM-dependent methyltransferase TRM5/TYW2-type" evidence="7">
    <location>
        <begin position="149"/>
        <end position="417"/>
    </location>
</feature>
<dbReference type="GO" id="GO:0005737">
    <property type="term" value="C:cytoplasm"/>
    <property type="evidence" value="ECO:0007669"/>
    <property type="project" value="UniProtKB-SubCell"/>
</dbReference>
<keyword evidence="2 6" id="KW-0808">Transferase</keyword>
<comment type="function">
    <text evidence="6">S-adenosyl-L-methionine-dependent transferase that acts as a component of the wybutosine biosynthesis pathway. Wybutosine is a hyper modified guanosine with a tricyclic base found at the 3'-position adjacent to the anticodon of eukaryotic phenylalanine tRNA. Catalyzes the transfer of the alpha-amino-alpha-carboxypropyl (acp) group from S-adenosyl-L-methionine to the C-7 position of 4-demethylwyosine (imG-14) to produce wybutosine-86.</text>
</comment>
<evidence type="ECO:0000259" key="7">
    <source>
        <dbReference type="PROSITE" id="PS51684"/>
    </source>
</evidence>
<dbReference type="OrthoDB" id="2387925at2759"/>
<comment type="pathway">
    <text evidence="1 6">tRNA modification; wybutosine-tRNA(Phe) biosynthesis.</text>
</comment>
<evidence type="ECO:0000313" key="8">
    <source>
        <dbReference type="EMBL" id="SCU90774.1"/>
    </source>
</evidence>
<comment type="similarity">
    <text evidence="6">Belongs to the class I-like SAM-binding methyltransferase superfamily. TRM5/TYW2 family.</text>
</comment>
<keyword evidence="6" id="KW-0963">Cytoplasm</keyword>
<dbReference type="EMBL" id="LT598465">
    <property type="protein sequence ID" value="SCU90774.1"/>
    <property type="molecule type" value="Genomic_DNA"/>
</dbReference>
<dbReference type="GO" id="GO:0102522">
    <property type="term" value="F:tRNA 4-demethylwyosine alpha-amino-alpha-carboxypropyltransferase activity"/>
    <property type="evidence" value="ECO:0007669"/>
    <property type="project" value="UniProtKB-EC"/>
</dbReference>
<evidence type="ECO:0000256" key="6">
    <source>
        <dbReference type="PIRNR" id="PIRNR038972"/>
    </source>
</evidence>
<dbReference type="PIRSF" id="PIRSF038972">
    <property type="entry name" value="Trm12"/>
    <property type="match status" value="1"/>
</dbReference>
<dbReference type="PANTHER" id="PTHR23245:SF25">
    <property type="entry name" value="TRNA WYBUTOSINE-SYNTHESIZING PROTEIN 2 HOMOLOG"/>
    <property type="match status" value="1"/>
</dbReference>
<dbReference type="PROSITE" id="PS51684">
    <property type="entry name" value="SAM_MT_TRM5_TYW2"/>
    <property type="match status" value="1"/>
</dbReference>
<dbReference type="InterPro" id="IPR026274">
    <property type="entry name" value="tRNA_wybutosine_synth_prot_2"/>
</dbReference>
<name>A0A1G4JK15_9SACH</name>
<dbReference type="UniPathway" id="UPA00375"/>
<dbReference type="InterPro" id="IPR029063">
    <property type="entry name" value="SAM-dependent_MTases_sf"/>
</dbReference>
<keyword evidence="3 6" id="KW-0949">S-adenosyl-L-methionine</keyword>
<dbReference type="PANTHER" id="PTHR23245">
    <property type="entry name" value="TRNA METHYLTRANSFERASE"/>
    <property type="match status" value="1"/>
</dbReference>
<organism evidence="8 9">
    <name type="scientific">Lachancea mirantina</name>
    <dbReference type="NCBI Taxonomy" id="1230905"/>
    <lineage>
        <taxon>Eukaryota</taxon>
        <taxon>Fungi</taxon>
        <taxon>Dikarya</taxon>
        <taxon>Ascomycota</taxon>
        <taxon>Saccharomycotina</taxon>
        <taxon>Saccharomycetes</taxon>
        <taxon>Saccharomycetales</taxon>
        <taxon>Saccharomycetaceae</taxon>
        <taxon>Lachancea</taxon>
    </lineage>
</organism>
<dbReference type="Pfam" id="PF02475">
    <property type="entry name" value="TRM5-TYW2_MTfase"/>
    <property type="match status" value="1"/>
</dbReference>
<evidence type="ECO:0000256" key="5">
    <source>
        <dbReference type="ARBA" id="ARBA00049400"/>
    </source>
</evidence>
<dbReference type="GO" id="GO:0008757">
    <property type="term" value="F:S-adenosylmethionine-dependent methyltransferase activity"/>
    <property type="evidence" value="ECO:0007669"/>
    <property type="project" value="InterPro"/>
</dbReference>
<sequence>MTRIELIIDDARLIKAVKTELSVHDAFIKPIATENGAKIIKTALNIDNPIVNDILKRFPTIVAREYTEEAVTAVKTSATLAGFVEGYLRDAGVPQSERDELLKGLPVRYTVYTPLVLFNHSDQKSFRLPCWQTFFARTSQTGFFEPMLRARFAGCTHIAVNEPIVESDVMRRPFNIVALYGSLYETPSGASPVTQQTWDQPGPAEFSRTLWCHIVQNGIHQCWAPMFTMFSRGNVKEKRRILESFEGIEDTDVVDLYAGIGYFTLSYLRRRARRIFCFELNPWSIEGLRRGVALNSTATTTQCHIYAESNVNCPQRLAQFKDLEIGHINLGLLPTSKQSWPIAIEIILNHSVAPETILHIHENVHIADLYSNTFERQMLAELKILTSELSYTLQHTEKIKTFAPDVWHVCFDVLVTKNVAE</sequence>
<dbReference type="InterPro" id="IPR056743">
    <property type="entry name" value="TRM5-TYW2-like_MTfase"/>
</dbReference>
<evidence type="ECO:0000256" key="4">
    <source>
        <dbReference type="ARBA" id="ARBA00022694"/>
    </source>
</evidence>
<evidence type="ECO:0000256" key="3">
    <source>
        <dbReference type="ARBA" id="ARBA00022691"/>
    </source>
</evidence>
<dbReference type="InterPro" id="IPR030382">
    <property type="entry name" value="MeTrfase_TRM5/TYW2"/>
</dbReference>
<keyword evidence="4 6" id="KW-0819">tRNA processing</keyword>
<evidence type="ECO:0000256" key="2">
    <source>
        <dbReference type="ARBA" id="ARBA00022679"/>
    </source>
</evidence>
<evidence type="ECO:0000256" key="1">
    <source>
        <dbReference type="ARBA" id="ARBA00004797"/>
    </source>
</evidence>